<dbReference type="EMBL" id="JAHXZJ010000374">
    <property type="protein sequence ID" value="KAH0561482.1"/>
    <property type="molecule type" value="Genomic_DNA"/>
</dbReference>
<organism evidence="2 3">
    <name type="scientific">Cotesia glomerata</name>
    <name type="common">Lepidopteran parasitic wasp</name>
    <name type="synonym">Apanteles glomeratus</name>
    <dbReference type="NCBI Taxonomy" id="32391"/>
    <lineage>
        <taxon>Eukaryota</taxon>
        <taxon>Metazoa</taxon>
        <taxon>Ecdysozoa</taxon>
        <taxon>Arthropoda</taxon>
        <taxon>Hexapoda</taxon>
        <taxon>Insecta</taxon>
        <taxon>Pterygota</taxon>
        <taxon>Neoptera</taxon>
        <taxon>Endopterygota</taxon>
        <taxon>Hymenoptera</taxon>
        <taxon>Apocrita</taxon>
        <taxon>Ichneumonoidea</taxon>
        <taxon>Braconidae</taxon>
        <taxon>Microgastrinae</taxon>
        <taxon>Cotesia</taxon>
    </lineage>
</organism>
<reference evidence="2 3" key="1">
    <citation type="journal article" date="2021" name="J. Hered.">
        <title>A chromosome-level genome assembly of the parasitoid wasp, Cotesia glomerata (Hymenoptera: Braconidae).</title>
        <authorList>
            <person name="Pinto B.J."/>
            <person name="Weis J.J."/>
            <person name="Gamble T."/>
            <person name="Ode P.J."/>
            <person name="Paul R."/>
            <person name="Zaspel J.M."/>
        </authorList>
    </citation>
    <scope>NUCLEOTIDE SEQUENCE [LARGE SCALE GENOMIC DNA]</scope>
    <source>
        <strain evidence="2">CgM1</strain>
    </source>
</reference>
<evidence type="ECO:0000313" key="2">
    <source>
        <dbReference type="EMBL" id="KAH0561482.1"/>
    </source>
</evidence>
<keyword evidence="3" id="KW-1185">Reference proteome</keyword>
<accession>A0AAV7IXL3</accession>
<comment type="caution">
    <text evidence="2">The sequence shown here is derived from an EMBL/GenBank/DDBJ whole genome shotgun (WGS) entry which is preliminary data.</text>
</comment>
<feature type="chain" id="PRO_5043922202" evidence="1">
    <location>
        <begin position="19"/>
        <end position="289"/>
    </location>
</feature>
<dbReference type="AlphaFoldDB" id="A0AAV7IXL3"/>
<keyword evidence="1" id="KW-0732">Signal</keyword>
<dbReference type="Proteomes" id="UP000826195">
    <property type="component" value="Unassembled WGS sequence"/>
</dbReference>
<proteinExistence type="predicted"/>
<protein>
    <submittedName>
        <fullName evidence="2">Uncharacterized protein</fullName>
    </submittedName>
</protein>
<gene>
    <name evidence="2" type="ORF">KQX54_017047</name>
</gene>
<name>A0AAV7IXL3_COTGL</name>
<feature type="signal peptide" evidence="1">
    <location>
        <begin position="1"/>
        <end position="18"/>
    </location>
</feature>
<evidence type="ECO:0000313" key="3">
    <source>
        <dbReference type="Proteomes" id="UP000826195"/>
    </source>
</evidence>
<sequence>MKIKLFIVLSIFLNKNYGSVIDEDRFDSNASVKLEPVIINYHDKWLVNFVRTIDNKYESCQAMPIRRRVFIADAECINRAASIDHWSITIYFYHGSMRFSNMAYVQDKNIFYNANLTSEYDPDMRKIAVLFADQPVLADDRRTLIRGIAQMAYEEVLSYNEDNQIKKLPKAIADTNYEKCFMSIFKSSNITVPCYGLNATFTSCMYKMTDYTISQYDNLLNYLFCHIKSSKEKVVLVGVLSESKKPKINFHDRLLSLEFENIDDLDIIIRKKLRQWSEKNPYQPTYPLY</sequence>
<evidence type="ECO:0000256" key="1">
    <source>
        <dbReference type="SAM" id="SignalP"/>
    </source>
</evidence>